<dbReference type="Pfam" id="PF01471">
    <property type="entry name" value="PG_binding_1"/>
    <property type="match status" value="1"/>
</dbReference>
<accession>A0A367RIE6</accession>
<proteinExistence type="predicted"/>
<evidence type="ECO:0000259" key="2">
    <source>
        <dbReference type="Pfam" id="PF01471"/>
    </source>
</evidence>
<comment type="caution">
    <text evidence="3">The sequence shown here is derived from an EMBL/GenBank/DDBJ whole genome shotgun (WGS) entry which is preliminary data.</text>
</comment>
<keyword evidence="1" id="KW-0732">Signal</keyword>
<evidence type="ECO:0000313" key="4">
    <source>
        <dbReference type="Proteomes" id="UP000252085"/>
    </source>
</evidence>
<dbReference type="InterPro" id="IPR036365">
    <property type="entry name" value="PGBD-like_sf"/>
</dbReference>
<sequence length="150" mass="16121">MTLQIEIAKSHTVVRNKKMNWKVLALLPALTLATAVPAYSLTNNKNTATHIAQSTQQGNTMKKANAVPKLSAKHKSNHLAKRSTGTVLTVGSKGETVKTVQNSLKQQGFYTGSVNGVFDNKTRAAAIKFQKSKGLRADGIIGHRTLAALK</sequence>
<dbReference type="Proteomes" id="UP000252085">
    <property type="component" value="Unassembled WGS sequence"/>
</dbReference>
<evidence type="ECO:0000256" key="1">
    <source>
        <dbReference type="SAM" id="SignalP"/>
    </source>
</evidence>
<reference evidence="4" key="1">
    <citation type="submission" date="2016-04" db="EMBL/GenBank/DDBJ databases">
        <authorList>
            <person name="Tabuchi Yagui T.R."/>
        </authorList>
    </citation>
    <scope>NUCLEOTIDE SEQUENCE [LARGE SCALE GENOMIC DNA]</scope>
</reference>
<dbReference type="InterPro" id="IPR036366">
    <property type="entry name" value="PGBDSf"/>
</dbReference>
<feature type="domain" description="Peptidoglycan binding-like" evidence="2">
    <location>
        <begin position="94"/>
        <end position="149"/>
    </location>
</feature>
<gene>
    <name evidence="3" type="ORF">A6769_16695</name>
</gene>
<dbReference type="SUPFAM" id="SSF47090">
    <property type="entry name" value="PGBD-like"/>
    <property type="match status" value="1"/>
</dbReference>
<dbReference type="InterPro" id="IPR002477">
    <property type="entry name" value="Peptidoglycan-bd-like"/>
</dbReference>
<name>A0A367RIE6_NOSPU</name>
<dbReference type="Gene3D" id="1.10.101.10">
    <property type="entry name" value="PGBD-like superfamily/PGBD"/>
    <property type="match status" value="1"/>
</dbReference>
<dbReference type="EMBL" id="LXQE01000149">
    <property type="protein sequence ID" value="RCJ36337.1"/>
    <property type="molecule type" value="Genomic_DNA"/>
</dbReference>
<evidence type="ECO:0000313" key="3">
    <source>
        <dbReference type="EMBL" id="RCJ36337.1"/>
    </source>
</evidence>
<dbReference type="AlphaFoldDB" id="A0A367RIE6"/>
<feature type="chain" id="PRO_5016876596" description="Peptidoglycan binding-like domain-containing protein" evidence="1">
    <location>
        <begin position="39"/>
        <end position="150"/>
    </location>
</feature>
<protein>
    <recommendedName>
        <fullName evidence="2">Peptidoglycan binding-like domain-containing protein</fullName>
    </recommendedName>
</protein>
<feature type="signal peptide" evidence="1">
    <location>
        <begin position="1"/>
        <end position="38"/>
    </location>
</feature>
<organism evidence="3 4">
    <name type="scientific">Nostoc punctiforme NIES-2108</name>
    <dbReference type="NCBI Taxonomy" id="1356359"/>
    <lineage>
        <taxon>Bacteria</taxon>
        <taxon>Bacillati</taxon>
        <taxon>Cyanobacteriota</taxon>
        <taxon>Cyanophyceae</taxon>
        <taxon>Nostocales</taxon>
        <taxon>Nostocaceae</taxon>
        <taxon>Nostoc</taxon>
    </lineage>
</organism>